<accession>A0A314UUG3</accession>
<keyword evidence="3" id="KW-1185">Reference proteome</keyword>
<evidence type="ECO:0000313" key="3">
    <source>
        <dbReference type="Proteomes" id="UP000250321"/>
    </source>
</evidence>
<feature type="region of interest" description="Disordered" evidence="1">
    <location>
        <begin position="36"/>
        <end position="63"/>
    </location>
</feature>
<evidence type="ECO:0000256" key="1">
    <source>
        <dbReference type="SAM" id="MobiDB-lite"/>
    </source>
</evidence>
<organism evidence="2 3">
    <name type="scientific">Prunus yedoensis var. nudiflora</name>
    <dbReference type="NCBI Taxonomy" id="2094558"/>
    <lineage>
        <taxon>Eukaryota</taxon>
        <taxon>Viridiplantae</taxon>
        <taxon>Streptophyta</taxon>
        <taxon>Embryophyta</taxon>
        <taxon>Tracheophyta</taxon>
        <taxon>Spermatophyta</taxon>
        <taxon>Magnoliopsida</taxon>
        <taxon>eudicotyledons</taxon>
        <taxon>Gunneridae</taxon>
        <taxon>Pentapetalae</taxon>
        <taxon>rosids</taxon>
        <taxon>fabids</taxon>
        <taxon>Rosales</taxon>
        <taxon>Rosaceae</taxon>
        <taxon>Amygdaloideae</taxon>
        <taxon>Amygdaleae</taxon>
        <taxon>Prunus</taxon>
    </lineage>
</organism>
<dbReference type="Proteomes" id="UP000250321">
    <property type="component" value="Unassembled WGS sequence"/>
</dbReference>
<comment type="caution">
    <text evidence="2">The sequence shown here is derived from an EMBL/GenBank/DDBJ whole genome shotgun (WGS) entry which is preliminary data.</text>
</comment>
<gene>
    <name evidence="2" type="ORF">Pyn_22922</name>
</gene>
<protein>
    <submittedName>
        <fullName evidence="2">Uncharacterized protein</fullName>
    </submittedName>
</protein>
<evidence type="ECO:0000313" key="2">
    <source>
        <dbReference type="EMBL" id="PQM40322.1"/>
    </source>
</evidence>
<name>A0A314UUG3_PRUYE</name>
<sequence length="87" mass="9883">MKKFVSVEKRLIILPLTIDRPEVWSTKLLGQETINLPNSTIDRPNSRARDCSLPKSDQSPIRSDQFPELFEPCEDVSNLSLTPTNNT</sequence>
<dbReference type="AlphaFoldDB" id="A0A314UUG3"/>
<reference evidence="2 3" key="1">
    <citation type="submission" date="2018-02" db="EMBL/GenBank/DDBJ databases">
        <title>Draft genome of wild Prunus yedoensis var. nudiflora.</title>
        <authorList>
            <person name="Baek S."/>
            <person name="Kim J.-H."/>
            <person name="Choi K."/>
            <person name="Kim G.-B."/>
            <person name="Cho A."/>
            <person name="Jang H."/>
            <person name="Shin C.-H."/>
            <person name="Yu H.-J."/>
            <person name="Mun J.-H."/>
        </authorList>
    </citation>
    <scope>NUCLEOTIDE SEQUENCE [LARGE SCALE GENOMIC DNA]</scope>
    <source>
        <strain evidence="3">cv. Jeju island</strain>
        <tissue evidence="2">Leaf</tissue>
    </source>
</reference>
<dbReference type="EMBL" id="PJQY01003090">
    <property type="protein sequence ID" value="PQM40322.1"/>
    <property type="molecule type" value="Genomic_DNA"/>
</dbReference>
<proteinExistence type="predicted"/>